<dbReference type="InterPro" id="IPR007867">
    <property type="entry name" value="GMC_OxRtase_C"/>
</dbReference>
<comment type="similarity">
    <text evidence="1">Belongs to the GMC oxidoreductase family.</text>
</comment>
<proteinExistence type="inferred from homology"/>
<evidence type="ECO:0000313" key="6">
    <source>
        <dbReference type="EMBL" id="RMZ22310.1"/>
    </source>
</evidence>
<dbReference type="InterPro" id="IPR012132">
    <property type="entry name" value="GMC_OxRdtase"/>
</dbReference>
<keyword evidence="2" id="KW-0325">Glycoprotein</keyword>
<dbReference type="Gene3D" id="3.30.560.10">
    <property type="entry name" value="Glucose Oxidase, domain 3"/>
    <property type="match status" value="1"/>
</dbReference>
<sequence length="641" mass="69450">MDFRTFLMALAVAPSVLARIDWTKGDGRTRLLGNAFGMGYENATYDYVVVGGGTAGLAVASRLAEDAHMTVAVIEAGDFYELRSGNTSQVPAYGSKYLYFNDLDPNYQPVDWDFITTNQSVRRSSAMNDMIFHRGTKGSFDWWANVTGDDSYVWSNFLPYLEKSVAFNPPNMAKIGSNVSIPYDDSVFSPSGGPLQVSYPNYRNPFDVHMEKAFSDSGLKAVSGFNSGHLDGLGAGTLTVDPGAEVRSSSEESFLQQAMKSTSLRVYVNTLARKILFDEKKAATGVEIETEGGPFTLTAEKEVVVSLGVFGSPKLLMLSGIGPADQLEGHGIPIVSDLPGVGNDMIDQVFLFTSHEMNLETNSGTLTNPELHAKAVEEYLSNQNGPLTGVGGEILAWEKLPNREEFTNQTKRELESLPSDWAEVEYLGLSSGSNPTDQPLANNFMFLTASVFAPFSVGYVNLSSADPHDPPIINPNSLSSPTEVQVSVAAIKRLREFAEASGVRVREVLPGPNVKSDAEIEQWVRDNAVNGYHAACSCKTGKHDDPRAVVDSRARVFGVSNLQVSLETPEQTHRIASLTSTTGKMGNYDDPRAVVDSRARVFGVSNLRVVDASAFAILPPGHPMSTIYALAEKIAEDMLLS</sequence>
<organism evidence="6 7">
    <name type="scientific">Hortaea werneckii</name>
    <name type="common">Black yeast</name>
    <name type="synonym">Cladosporium werneckii</name>
    <dbReference type="NCBI Taxonomy" id="91943"/>
    <lineage>
        <taxon>Eukaryota</taxon>
        <taxon>Fungi</taxon>
        <taxon>Dikarya</taxon>
        <taxon>Ascomycota</taxon>
        <taxon>Pezizomycotina</taxon>
        <taxon>Dothideomycetes</taxon>
        <taxon>Dothideomycetidae</taxon>
        <taxon>Mycosphaerellales</taxon>
        <taxon>Teratosphaeriaceae</taxon>
        <taxon>Hortaea</taxon>
    </lineage>
</organism>
<evidence type="ECO:0008006" key="8">
    <source>
        <dbReference type="Google" id="ProtNLM"/>
    </source>
</evidence>
<evidence type="ECO:0000256" key="2">
    <source>
        <dbReference type="ARBA" id="ARBA00023180"/>
    </source>
</evidence>
<feature type="domain" description="Glucose-methanol-choline oxidoreductase C-terminal" evidence="5">
    <location>
        <begin position="582"/>
        <end position="631"/>
    </location>
</feature>
<dbReference type="PANTHER" id="PTHR11552:SF138">
    <property type="entry name" value="DEHYDROGENASE PKFF-RELATED"/>
    <property type="match status" value="1"/>
</dbReference>
<evidence type="ECO:0000256" key="3">
    <source>
        <dbReference type="SAM" id="SignalP"/>
    </source>
</evidence>
<dbReference type="VEuPathDB" id="FungiDB:BTJ68_09026"/>
<gene>
    <name evidence="6" type="ORF">D0859_13671</name>
</gene>
<comment type="caution">
    <text evidence="6">The sequence shown here is derived from an EMBL/GenBank/DDBJ whole genome shotgun (WGS) entry which is preliminary data.</text>
</comment>
<dbReference type="EMBL" id="QWIT01000580">
    <property type="protein sequence ID" value="RMZ22310.1"/>
    <property type="molecule type" value="Genomic_DNA"/>
</dbReference>
<dbReference type="GO" id="GO:0050660">
    <property type="term" value="F:flavin adenine dinucleotide binding"/>
    <property type="evidence" value="ECO:0007669"/>
    <property type="project" value="InterPro"/>
</dbReference>
<evidence type="ECO:0000313" key="7">
    <source>
        <dbReference type="Proteomes" id="UP000281677"/>
    </source>
</evidence>
<accession>A0A3M7I9L7</accession>
<dbReference type="Proteomes" id="UP000281677">
    <property type="component" value="Unassembled WGS sequence"/>
</dbReference>
<dbReference type="AlphaFoldDB" id="A0A3M7I9L7"/>
<dbReference type="OrthoDB" id="269227at2759"/>
<dbReference type="Pfam" id="PF00732">
    <property type="entry name" value="GMC_oxred_N"/>
    <property type="match status" value="1"/>
</dbReference>
<evidence type="ECO:0000259" key="4">
    <source>
        <dbReference type="Pfam" id="PF00732"/>
    </source>
</evidence>
<protein>
    <recommendedName>
        <fullName evidence="8">Glucose-methanol-choline oxidoreductase N-terminal domain-containing protein</fullName>
    </recommendedName>
</protein>
<dbReference type="PIRSF" id="PIRSF000137">
    <property type="entry name" value="Alcohol_oxidase"/>
    <property type="match status" value="1"/>
</dbReference>
<evidence type="ECO:0000259" key="5">
    <source>
        <dbReference type="Pfam" id="PF05199"/>
    </source>
</evidence>
<feature type="signal peptide" evidence="3">
    <location>
        <begin position="1"/>
        <end position="18"/>
    </location>
</feature>
<evidence type="ECO:0000256" key="1">
    <source>
        <dbReference type="ARBA" id="ARBA00010790"/>
    </source>
</evidence>
<dbReference type="InterPro" id="IPR036188">
    <property type="entry name" value="FAD/NAD-bd_sf"/>
</dbReference>
<dbReference type="SUPFAM" id="SSF54373">
    <property type="entry name" value="FAD-linked reductases, C-terminal domain"/>
    <property type="match status" value="1"/>
</dbReference>
<feature type="chain" id="PRO_5017926944" description="Glucose-methanol-choline oxidoreductase N-terminal domain-containing protein" evidence="3">
    <location>
        <begin position="19"/>
        <end position="641"/>
    </location>
</feature>
<dbReference type="InterPro" id="IPR000172">
    <property type="entry name" value="GMC_OxRdtase_N"/>
</dbReference>
<feature type="domain" description="Glucose-methanol-choline oxidoreductase C-terminal" evidence="5">
    <location>
        <begin position="454"/>
        <end position="564"/>
    </location>
</feature>
<reference evidence="6 7" key="1">
    <citation type="journal article" date="2018" name="BMC Genomics">
        <title>Genomic evidence for intraspecific hybridization in a clonal and extremely halotolerant yeast.</title>
        <authorList>
            <person name="Gostincar C."/>
            <person name="Stajich J.E."/>
            <person name="Zupancic J."/>
            <person name="Zalar P."/>
            <person name="Gunde-Cimerman N."/>
        </authorList>
    </citation>
    <scope>NUCLEOTIDE SEQUENCE [LARGE SCALE GENOMIC DNA]</scope>
    <source>
        <strain evidence="6 7">EXF-120</strain>
    </source>
</reference>
<keyword evidence="3" id="KW-0732">Signal</keyword>
<feature type="domain" description="Glucose-methanol-choline oxidoreductase N-terminal" evidence="4">
    <location>
        <begin position="45"/>
        <end position="348"/>
    </location>
</feature>
<dbReference type="Gene3D" id="3.50.50.60">
    <property type="entry name" value="FAD/NAD(P)-binding domain"/>
    <property type="match status" value="2"/>
</dbReference>
<dbReference type="GO" id="GO:0044550">
    <property type="term" value="P:secondary metabolite biosynthetic process"/>
    <property type="evidence" value="ECO:0007669"/>
    <property type="project" value="TreeGrafter"/>
</dbReference>
<dbReference type="PANTHER" id="PTHR11552">
    <property type="entry name" value="GLUCOSE-METHANOL-CHOLINE GMC OXIDOREDUCTASE"/>
    <property type="match status" value="1"/>
</dbReference>
<dbReference type="Pfam" id="PF05199">
    <property type="entry name" value="GMC_oxred_C"/>
    <property type="match status" value="2"/>
</dbReference>
<dbReference type="SUPFAM" id="SSF51905">
    <property type="entry name" value="FAD/NAD(P)-binding domain"/>
    <property type="match status" value="2"/>
</dbReference>
<name>A0A3M7I9L7_HORWE</name>
<dbReference type="GO" id="GO:0016614">
    <property type="term" value="F:oxidoreductase activity, acting on CH-OH group of donors"/>
    <property type="evidence" value="ECO:0007669"/>
    <property type="project" value="InterPro"/>
</dbReference>